<dbReference type="Pfam" id="PF01753">
    <property type="entry name" value="zf-MYND"/>
    <property type="match status" value="1"/>
</dbReference>
<dbReference type="PANTHER" id="PTHR12197">
    <property type="entry name" value="HISTONE-LYSINE N-METHYLTRANSFERASE SMYD"/>
    <property type="match status" value="1"/>
</dbReference>
<keyword evidence="11" id="KW-1185">Reference proteome</keyword>
<evidence type="ECO:0000259" key="9">
    <source>
        <dbReference type="PROSITE" id="PS50865"/>
    </source>
</evidence>
<keyword evidence="3" id="KW-0949">S-adenosyl-L-methionine</keyword>
<proteinExistence type="predicted"/>
<dbReference type="PANTHER" id="PTHR12197:SF288">
    <property type="entry name" value="HISTONE-LYSINE N-METHYLTRANSFERASE SMYD3"/>
    <property type="match status" value="1"/>
</dbReference>
<evidence type="ECO:0000256" key="8">
    <source>
        <dbReference type="PROSITE-ProRule" id="PRU00134"/>
    </source>
</evidence>
<dbReference type="InterPro" id="IPR046341">
    <property type="entry name" value="SET_dom_sf"/>
</dbReference>
<comment type="catalytic activity">
    <reaction evidence="7">
        <text>L-lysyl(4)-[histone H3] + 3 S-adenosyl-L-methionine = N(6),N(6),N(6)-trimethyl-L-lysyl(4)-[histone H3] + 3 S-adenosyl-L-homocysteine + 3 H(+)</text>
        <dbReference type="Rhea" id="RHEA:60260"/>
        <dbReference type="Rhea" id="RHEA-COMP:15537"/>
        <dbReference type="Rhea" id="RHEA-COMP:15547"/>
        <dbReference type="ChEBI" id="CHEBI:15378"/>
        <dbReference type="ChEBI" id="CHEBI:29969"/>
        <dbReference type="ChEBI" id="CHEBI:57856"/>
        <dbReference type="ChEBI" id="CHEBI:59789"/>
        <dbReference type="ChEBI" id="CHEBI:61961"/>
        <dbReference type="EC" id="2.1.1.354"/>
    </reaction>
</comment>
<evidence type="ECO:0000313" key="10">
    <source>
        <dbReference type="Ensembl" id="ENSPTXP00000021101.1"/>
    </source>
</evidence>
<dbReference type="InterPro" id="IPR002893">
    <property type="entry name" value="Znf_MYND"/>
</dbReference>
<name>A0A670ZG11_PSETE</name>
<dbReference type="GO" id="GO:0008270">
    <property type="term" value="F:zinc ion binding"/>
    <property type="evidence" value="ECO:0007669"/>
    <property type="project" value="UniProtKB-KW"/>
</dbReference>
<dbReference type="Proteomes" id="UP000472273">
    <property type="component" value="Unplaced"/>
</dbReference>
<dbReference type="PROSITE" id="PS50865">
    <property type="entry name" value="ZF_MYND_2"/>
    <property type="match status" value="1"/>
</dbReference>
<keyword evidence="4" id="KW-0479">Metal-binding</keyword>
<dbReference type="GO" id="GO:0032259">
    <property type="term" value="P:methylation"/>
    <property type="evidence" value="ECO:0007669"/>
    <property type="project" value="UniProtKB-KW"/>
</dbReference>
<dbReference type="AlphaFoldDB" id="A0A670ZG11"/>
<dbReference type="Gene3D" id="1.10.220.160">
    <property type="match status" value="1"/>
</dbReference>
<evidence type="ECO:0000256" key="5">
    <source>
        <dbReference type="ARBA" id="ARBA00022771"/>
    </source>
</evidence>
<keyword evidence="5 8" id="KW-0863">Zinc-finger</keyword>
<keyword evidence="2" id="KW-0808">Transferase</keyword>
<dbReference type="SUPFAM" id="SSF82199">
    <property type="entry name" value="SET domain"/>
    <property type="match status" value="1"/>
</dbReference>
<dbReference type="InterPro" id="IPR050869">
    <property type="entry name" value="H3K4_H4K5_MeTrfase"/>
</dbReference>
<evidence type="ECO:0000256" key="7">
    <source>
        <dbReference type="ARBA" id="ARBA00047571"/>
    </source>
</evidence>
<evidence type="ECO:0000256" key="3">
    <source>
        <dbReference type="ARBA" id="ARBA00022691"/>
    </source>
</evidence>
<dbReference type="GO" id="GO:0140999">
    <property type="term" value="F:histone H3K4 trimethyltransferase activity"/>
    <property type="evidence" value="ECO:0007669"/>
    <property type="project" value="UniProtKB-EC"/>
</dbReference>
<evidence type="ECO:0000313" key="11">
    <source>
        <dbReference type="Proteomes" id="UP000472273"/>
    </source>
</evidence>
<keyword evidence="2" id="KW-0489">Methyltransferase</keyword>
<evidence type="ECO:0000256" key="1">
    <source>
        <dbReference type="ARBA" id="ARBA00012182"/>
    </source>
</evidence>
<dbReference type="Gene3D" id="6.10.140.2220">
    <property type="match status" value="1"/>
</dbReference>
<dbReference type="OMA" id="EAWQEHK"/>
<evidence type="ECO:0000256" key="2">
    <source>
        <dbReference type="ARBA" id="ARBA00022603"/>
    </source>
</evidence>
<reference evidence="10" key="2">
    <citation type="submission" date="2025-09" db="UniProtKB">
        <authorList>
            <consortium name="Ensembl"/>
        </authorList>
    </citation>
    <scope>IDENTIFICATION</scope>
</reference>
<accession>A0A670ZG11</accession>
<dbReference type="PROSITE" id="PS01360">
    <property type="entry name" value="ZF_MYND_1"/>
    <property type="match status" value="1"/>
</dbReference>
<organism evidence="10 11">
    <name type="scientific">Pseudonaja textilis</name>
    <name type="common">Eastern brown snake</name>
    <dbReference type="NCBI Taxonomy" id="8673"/>
    <lineage>
        <taxon>Eukaryota</taxon>
        <taxon>Metazoa</taxon>
        <taxon>Chordata</taxon>
        <taxon>Craniata</taxon>
        <taxon>Vertebrata</taxon>
        <taxon>Euteleostomi</taxon>
        <taxon>Lepidosauria</taxon>
        <taxon>Squamata</taxon>
        <taxon>Bifurcata</taxon>
        <taxon>Unidentata</taxon>
        <taxon>Episquamata</taxon>
        <taxon>Toxicofera</taxon>
        <taxon>Serpentes</taxon>
        <taxon>Colubroidea</taxon>
        <taxon>Elapidae</taxon>
        <taxon>Hydrophiinae</taxon>
        <taxon>Pseudonaja</taxon>
    </lineage>
</organism>
<keyword evidence="6" id="KW-0862">Zinc</keyword>
<protein>
    <recommendedName>
        <fullName evidence="1">[histone H3]-lysine(4) N-trimethyltransferase</fullName>
        <ecNumber evidence="1">2.1.1.354</ecNumber>
    </recommendedName>
</protein>
<dbReference type="EC" id="2.1.1.354" evidence="1"/>
<evidence type="ECO:0000256" key="6">
    <source>
        <dbReference type="ARBA" id="ARBA00022833"/>
    </source>
</evidence>
<sequence>MEKFASPGKGNGLRLLKAVKPGQLLYRAAPFAYIVSKKRLGGVCECCLRSKERLPRCSQCKIARYCGAHCQKEAWLDHKRECKCIKDIDPNFPPDSVRLVGRIIFKVVTFYPSEVSKMRTQVVGGNIEDMKEGLRHLAKTLQLYLKVEIQDVSQLLPALDIFQIFAKVSVKRDV</sequence>
<feature type="domain" description="MYND-type" evidence="9">
    <location>
        <begin position="44"/>
        <end position="82"/>
    </location>
</feature>
<dbReference type="GO" id="GO:0005634">
    <property type="term" value="C:nucleus"/>
    <property type="evidence" value="ECO:0007669"/>
    <property type="project" value="TreeGrafter"/>
</dbReference>
<evidence type="ECO:0000256" key="4">
    <source>
        <dbReference type="ARBA" id="ARBA00022723"/>
    </source>
</evidence>
<dbReference type="GeneTree" id="ENSGT00940000156766"/>
<reference evidence="10" key="1">
    <citation type="submission" date="2025-08" db="UniProtKB">
        <authorList>
            <consortium name="Ensembl"/>
        </authorList>
    </citation>
    <scope>IDENTIFICATION</scope>
</reference>
<dbReference type="SUPFAM" id="SSF144232">
    <property type="entry name" value="HIT/MYND zinc finger-like"/>
    <property type="match status" value="1"/>
</dbReference>
<dbReference type="Ensembl" id="ENSPTXT00000021741.1">
    <property type="protein sequence ID" value="ENSPTXP00000021101.1"/>
    <property type="gene ID" value="ENSPTXG00000014590.1"/>
</dbReference>